<name>A0A6G0IW41_LARCR</name>
<feature type="compositionally biased region" description="Polar residues" evidence="1">
    <location>
        <begin position="437"/>
        <end position="447"/>
    </location>
</feature>
<dbReference type="AlphaFoldDB" id="A0A6G0IW41"/>
<evidence type="ECO:0000256" key="1">
    <source>
        <dbReference type="SAM" id="MobiDB-lite"/>
    </source>
</evidence>
<feature type="region of interest" description="Disordered" evidence="1">
    <location>
        <begin position="218"/>
        <end position="237"/>
    </location>
</feature>
<evidence type="ECO:0000313" key="4">
    <source>
        <dbReference type="EMBL" id="KAE8295544.1"/>
    </source>
</evidence>
<evidence type="ECO:0008006" key="6">
    <source>
        <dbReference type="Google" id="ProtNLM"/>
    </source>
</evidence>
<keyword evidence="2" id="KW-1133">Transmembrane helix</keyword>
<proteinExistence type="predicted"/>
<reference evidence="4 5" key="1">
    <citation type="submission" date="2019-07" db="EMBL/GenBank/DDBJ databases">
        <title>Chromosome genome assembly for large yellow croaker.</title>
        <authorList>
            <person name="Xiao S."/>
        </authorList>
    </citation>
    <scope>NUCLEOTIDE SEQUENCE [LARGE SCALE GENOMIC DNA]</scope>
    <source>
        <strain evidence="4">JMULYC20181020</strain>
        <tissue evidence="4">Muscle</tissue>
    </source>
</reference>
<dbReference type="EMBL" id="REGW02000006">
    <property type="protein sequence ID" value="KAE8295544.1"/>
    <property type="molecule type" value="Genomic_DNA"/>
</dbReference>
<keyword evidence="3" id="KW-0732">Signal</keyword>
<feature type="compositionally biased region" description="Polar residues" evidence="1">
    <location>
        <begin position="320"/>
        <end position="346"/>
    </location>
</feature>
<dbReference type="Pfam" id="PF11303">
    <property type="entry name" value="DUF3105"/>
    <property type="match status" value="1"/>
</dbReference>
<dbReference type="PANTHER" id="PTHR34179">
    <property type="entry name" value="TUMOR PROTEIN P53-INDUCIBLE PROTEIN 13"/>
    <property type="match status" value="1"/>
</dbReference>
<evidence type="ECO:0000256" key="2">
    <source>
        <dbReference type="SAM" id="Phobius"/>
    </source>
</evidence>
<sequence>MPSQTTSPPLAVTVLAALWVTLVRCDVSESPGPGCDNGKLYLDRDLPADAALWDCALSTWPESTQTLPSIDTVYDPEPARQICMDKAISYNHSIPNSGAYRPVMAESGEYLYCPPQRWLNNLHHAATVLLYHPCAPLHERLLLSVLARSCLTDYIISPHPQLSKHAPIALVAWGRTLQLSTVSSPDVCDWLENTTSTRNKSGGPSRKYDLLLTRSAEQHLQQHAHPEEDSAKMKESLRQCCEQTISPLLNGAMKSNMGNKDLKQLKEEGKRRTIRAALQSNRTTLNRTEDVQSYNSSLGPSADSHPGNRTLSDPPGPREVSSQSMIQNKNQSLTPRPTTSLGSNDSLEFGAGLHVLADGVNSEQKHTARIEALAHSSKDEGTDSVKHHVKEDFSKEKHSADGTMKDNEVVDVKERELEHKQTLSDTHSHDKSEKTSFDSVSKSQSESPAQPQQHPNPQPATYPPNKHDYDGCEEGKRCEYNNSGAEARASVVNMGVLRTRRTDEAVWAAAALGFLLVLLTLSVLHTRLYRYWRTTPSLYWHDPQQDYDSVADVIRRRLRIAKRRRKRGRRQECVLLPSSSSSDEHP</sequence>
<feature type="region of interest" description="Disordered" evidence="1">
    <location>
        <begin position="418"/>
        <end position="473"/>
    </location>
</feature>
<protein>
    <recommendedName>
        <fullName evidence="6">Tumor protein p53-inducible protein 13</fullName>
    </recommendedName>
</protein>
<evidence type="ECO:0000313" key="5">
    <source>
        <dbReference type="Proteomes" id="UP000424527"/>
    </source>
</evidence>
<feature type="chain" id="PRO_5026007809" description="Tumor protein p53-inducible protein 13" evidence="3">
    <location>
        <begin position="26"/>
        <end position="586"/>
    </location>
</feature>
<feature type="compositionally biased region" description="Basic and acidic residues" evidence="1">
    <location>
        <begin position="224"/>
        <end position="237"/>
    </location>
</feature>
<gene>
    <name evidence="4" type="ORF">D5F01_LYC06477</name>
</gene>
<organism evidence="4 5">
    <name type="scientific">Larimichthys crocea</name>
    <name type="common">Large yellow croaker</name>
    <name type="synonym">Pseudosciaena crocea</name>
    <dbReference type="NCBI Taxonomy" id="215358"/>
    <lineage>
        <taxon>Eukaryota</taxon>
        <taxon>Metazoa</taxon>
        <taxon>Chordata</taxon>
        <taxon>Craniata</taxon>
        <taxon>Vertebrata</taxon>
        <taxon>Euteleostomi</taxon>
        <taxon>Actinopterygii</taxon>
        <taxon>Neopterygii</taxon>
        <taxon>Teleostei</taxon>
        <taxon>Neoteleostei</taxon>
        <taxon>Acanthomorphata</taxon>
        <taxon>Eupercaria</taxon>
        <taxon>Sciaenidae</taxon>
        <taxon>Larimichthys</taxon>
    </lineage>
</organism>
<feature type="signal peptide" evidence="3">
    <location>
        <begin position="1"/>
        <end position="25"/>
    </location>
</feature>
<feature type="transmembrane region" description="Helical" evidence="2">
    <location>
        <begin position="505"/>
        <end position="524"/>
    </location>
</feature>
<dbReference type="Proteomes" id="UP000424527">
    <property type="component" value="Unassembled WGS sequence"/>
</dbReference>
<feature type="compositionally biased region" description="Basic and acidic residues" evidence="1">
    <location>
        <begin position="418"/>
        <end position="436"/>
    </location>
</feature>
<evidence type="ECO:0000256" key="3">
    <source>
        <dbReference type="SAM" id="SignalP"/>
    </source>
</evidence>
<comment type="caution">
    <text evidence="4">The sequence shown here is derived from an EMBL/GenBank/DDBJ whole genome shotgun (WGS) entry which is preliminary data.</text>
</comment>
<keyword evidence="2" id="KW-0472">Membrane</keyword>
<accession>A0A6G0IW41</accession>
<dbReference type="PANTHER" id="PTHR34179:SF1">
    <property type="entry name" value="TUMOR PROTEIN P53-INDUCIBLE PROTEIN 13"/>
    <property type="match status" value="1"/>
</dbReference>
<keyword evidence="5" id="KW-1185">Reference proteome</keyword>
<keyword evidence="2" id="KW-0812">Transmembrane</keyword>
<feature type="compositionally biased region" description="Polar residues" evidence="1">
    <location>
        <begin position="278"/>
        <end position="299"/>
    </location>
</feature>
<dbReference type="InterPro" id="IPR021454">
    <property type="entry name" value="DUF3105"/>
</dbReference>
<dbReference type="GO" id="GO:0005737">
    <property type="term" value="C:cytoplasm"/>
    <property type="evidence" value="ECO:0007669"/>
    <property type="project" value="TreeGrafter"/>
</dbReference>
<feature type="region of interest" description="Disordered" evidence="1">
    <location>
        <begin position="277"/>
        <end position="346"/>
    </location>
</feature>